<evidence type="ECO:0000313" key="3">
    <source>
        <dbReference type="Proteomes" id="UP000887575"/>
    </source>
</evidence>
<accession>A0AAF3F2T0</accession>
<name>A0AAF3F2T0_9BILA</name>
<dbReference type="WBParaSite" id="MBELARI_LOCUS20011">
    <property type="protein sequence ID" value="MBELARI_LOCUS20011"/>
    <property type="gene ID" value="MBELARI_LOCUS20011"/>
</dbReference>
<feature type="region of interest" description="Disordered" evidence="1">
    <location>
        <begin position="67"/>
        <end position="94"/>
    </location>
</feature>
<keyword evidence="2" id="KW-0732">Signal</keyword>
<evidence type="ECO:0000256" key="1">
    <source>
        <dbReference type="SAM" id="MobiDB-lite"/>
    </source>
</evidence>
<feature type="compositionally biased region" description="Polar residues" evidence="1">
    <location>
        <begin position="77"/>
        <end position="94"/>
    </location>
</feature>
<feature type="chain" id="PRO_5042292027" evidence="2">
    <location>
        <begin position="26"/>
        <end position="94"/>
    </location>
</feature>
<proteinExistence type="predicted"/>
<evidence type="ECO:0000313" key="4">
    <source>
        <dbReference type="WBParaSite" id="MBELARI_LOCUS20011"/>
    </source>
</evidence>
<protein>
    <submittedName>
        <fullName evidence="4">Uncharacterized protein</fullName>
    </submittedName>
</protein>
<keyword evidence="3" id="KW-1185">Reference proteome</keyword>
<evidence type="ECO:0000256" key="2">
    <source>
        <dbReference type="SAM" id="SignalP"/>
    </source>
</evidence>
<feature type="signal peptide" evidence="2">
    <location>
        <begin position="1"/>
        <end position="25"/>
    </location>
</feature>
<reference evidence="4" key="1">
    <citation type="submission" date="2024-02" db="UniProtKB">
        <authorList>
            <consortium name="WormBaseParasite"/>
        </authorList>
    </citation>
    <scope>IDENTIFICATION</scope>
</reference>
<sequence>MNSTKLFILAILLLAGVAFVSQVDAQYAYYYPNYYSGYSYYPYSYGYYYPYNYYSYYGKREVNWNEAPGHQQQQQQIPSPSRATLGGNTIGNAY</sequence>
<dbReference type="AlphaFoldDB" id="A0AAF3F2T0"/>
<organism evidence="3 4">
    <name type="scientific">Mesorhabditis belari</name>
    <dbReference type="NCBI Taxonomy" id="2138241"/>
    <lineage>
        <taxon>Eukaryota</taxon>
        <taxon>Metazoa</taxon>
        <taxon>Ecdysozoa</taxon>
        <taxon>Nematoda</taxon>
        <taxon>Chromadorea</taxon>
        <taxon>Rhabditida</taxon>
        <taxon>Rhabditina</taxon>
        <taxon>Rhabditomorpha</taxon>
        <taxon>Rhabditoidea</taxon>
        <taxon>Rhabditidae</taxon>
        <taxon>Mesorhabditinae</taxon>
        <taxon>Mesorhabditis</taxon>
    </lineage>
</organism>
<dbReference type="Proteomes" id="UP000887575">
    <property type="component" value="Unassembled WGS sequence"/>
</dbReference>